<protein>
    <recommendedName>
        <fullName evidence="4">Cyclase</fullName>
    </recommendedName>
</protein>
<dbReference type="AlphaFoldDB" id="M3AZP0"/>
<dbReference type="Pfam" id="PF04199">
    <property type="entry name" value="Cyclase"/>
    <property type="match status" value="1"/>
</dbReference>
<sequence>MRLRDSPGQPHFTFPPFDKLPSIQGQPQGCCWGLFDKTGQKDELGTLNLLTPEVIQHASKEIKTGQHIQLDWNLSDNVEFPGFGRKKLEQKVIDARVTTKGKISGFDDEIHMNTQSGSQWDSFKHFAHQKTGIYYNGLSHDEALRSDRNGIHKWCENGGIVGRGVLVDWLRWYEAKHGDPPSAVSRHEIPVSELEEALRWQGTMTRVGDVLLVRSGYTKWHDYAGPAERKKGTQENALAIGVENNETSVRWLYDRHFAAVAGDTIAFEAWPPPFESGWTLHEWLLVQWGTPIGELWNLEELSRMCEKEGRWTFFLTSAPLDIRGGVGSPPGAIAIF</sequence>
<proteinExistence type="inferred from homology"/>
<dbReference type="Gene3D" id="3.50.30.50">
    <property type="entry name" value="Putative cyclase"/>
    <property type="match status" value="1"/>
</dbReference>
<dbReference type="PANTHER" id="PTHR34861">
    <property type="match status" value="1"/>
</dbReference>
<dbReference type="InterPro" id="IPR007325">
    <property type="entry name" value="KFase/CYL"/>
</dbReference>
<dbReference type="GO" id="GO:0019441">
    <property type="term" value="P:L-tryptophan catabolic process to kynurenine"/>
    <property type="evidence" value="ECO:0007669"/>
    <property type="project" value="InterPro"/>
</dbReference>
<accession>M3AZP0</accession>
<comment type="similarity">
    <text evidence="1">Belongs to the Cyclase 1 superfamily.</text>
</comment>
<dbReference type="OrthoDB" id="5396at2759"/>
<dbReference type="InterPro" id="IPR037175">
    <property type="entry name" value="KFase_sf"/>
</dbReference>
<gene>
    <name evidence="2" type="ORF">MYCFIDRAFT_187979</name>
</gene>
<evidence type="ECO:0008006" key="4">
    <source>
        <dbReference type="Google" id="ProtNLM"/>
    </source>
</evidence>
<dbReference type="HOGENOM" id="CLU_030671_1_0_1"/>
<dbReference type="PANTHER" id="PTHR34861:SF10">
    <property type="entry name" value="CYCLASE"/>
    <property type="match status" value="1"/>
</dbReference>
<dbReference type="SUPFAM" id="SSF102198">
    <property type="entry name" value="Putative cyclase"/>
    <property type="match status" value="1"/>
</dbReference>
<evidence type="ECO:0000313" key="2">
    <source>
        <dbReference type="EMBL" id="EME82638.1"/>
    </source>
</evidence>
<dbReference type="KEGG" id="pfj:MYCFIDRAFT_187979"/>
<dbReference type="Proteomes" id="UP000016932">
    <property type="component" value="Unassembled WGS sequence"/>
</dbReference>
<dbReference type="GO" id="GO:0004061">
    <property type="term" value="F:arylformamidase activity"/>
    <property type="evidence" value="ECO:0007669"/>
    <property type="project" value="InterPro"/>
</dbReference>
<dbReference type="RefSeq" id="XP_007926111.1">
    <property type="nucleotide sequence ID" value="XM_007927920.1"/>
</dbReference>
<dbReference type="GeneID" id="19334975"/>
<organism evidence="2 3">
    <name type="scientific">Pseudocercospora fijiensis (strain CIRAD86)</name>
    <name type="common">Black leaf streak disease fungus</name>
    <name type="synonym">Mycosphaerella fijiensis</name>
    <dbReference type="NCBI Taxonomy" id="383855"/>
    <lineage>
        <taxon>Eukaryota</taxon>
        <taxon>Fungi</taxon>
        <taxon>Dikarya</taxon>
        <taxon>Ascomycota</taxon>
        <taxon>Pezizomycotina</taxon>
        <taxon>Dothideomycetes</taxon>
        <taxon>Dothideomycetidae</taxon>
        <taxon>Mycosphaerellales</taxon>
        <taxon>Mycosphaerellaceae</taxon>
        <taxon>Pseudocercospora</taxon>
    </lineage>
</organism>
<evidence type="ECO:0000313" key="3">
    <source>
        <dbReference type="Proteomes" id="UP000016932"/>
    </source>
</evidence>
<dbReference type="eggNOG" id="ENOG502RXQJ">
    <property type="taxonomic scope" value="Eukaryota"/>
</dbReference>
<evidence type="ECO:0000256" key="1">
    <source>
        <dbReference type="ARBA" id="ARBA00007865"/>
    </source>
</evidence>
<dbReference type="EMBL" id="KB446558">
    <property type="protein sequence ID" value="EME82638.1"/>
    <property type="molecule type" value="Genomic_DNA"/>
</dbReference>
<name>M3AZP0_PSEFD</name>
<keyword evidence="3" id="KW-1185">Reference proteome</keyword>
<dbReference type="VEuPathDB" id="FungiDB:MYCFIDRAFT_187979"/>
<reference evidence="2 3" key="1">
    <citation type="journal article" date="2012" name="PLoS Pathog.">
        <title>Diverse lifestyles and strategies of plant pathogenesis encoded in the genomes of eighteen Dothideomycetes fungi.</title>
        <authorList>
            <person name="Ohm R.A."/>
            <person name="Feau N."/>
            <person name="Henrissat B."/>
            <person name="Schoch C.L."/>
            <person name="Horwitz B.A."/>
            <person name="Barry K.W."/>
            <person name="Condon B.J."/>
            <person name="Copeland A.C."/>
            <person name="Dhillon B."/>
            <person name="Glaser F."/>
            <person name="Hesse C.N."/>
            <person name="Kosti I."/>
            <person name="LaButti K."/>
            <person name="Lindquist E.A."/>
            <person name="Lucas S."/>
            <person name="Salamov A.A."/>
            <person name="Bradshaw R.E."/>
            <person name="Ciuffetti L."/>
            <person name="Hamelin R.C."/>
            <person name="Kema G.H.J."/>
            <person name="Lawrence C."/>
            <person name="Scott J.A."/>
            <person name="Spatafora J.W."/>
            <person name="Turgeon B.G."/>
            <person name="de Wit P.J.G.M."/>
            <person name="Zhong S."/>
            <person name="Goodwin S.B."/>
            <person name="Grigoriev I.V."/>
        </authorList>
    </citation>
    <scope>NUCLEOTIDE SEQUENCE [LARGE SCALE GENOMIC DNA]</scope>
    <source>
        <strain evidence="2 3">CIRAD86</strain>
    </source>
</reference>